<evidence type="ECO:0000313" key="2">
    <source>
        <dbReference type="EMBL" id="KAG7378387.1"/>
    </source>
</evidence>
<evidence type="ECO:0000313" key="3">
    <source>
        <dbReference type="Proteomes" id="UP000694044"/>
    </source>
</evidence>
<dbReference type="Proteomes" id="UP000694044">
    <property type="component" value="Unassembled WGS sequence"/>
</dbReference>
<dbReference type="AlphaFoldDB" id="A0A8T1VAP6"/>
<reference evidence="2" key="1">
    <citation type="submission" date="2021-02" db="EMBL/GenBank/DDBJ databases">
        <authorList>
            <person name="Palmer J.M."/>
        </authorList>
    </citation>
    <scope>NUCLEOTIDE SEQUENCE</scope>
    <source>
        <strain evidence="2">SCRP734</strain>
    </source>
</reference>
<accession>A0A8T1VAP6</accession>
<proteinExistence type="predicted"/>
<dbReference type="EMBL" id="JAGDFM010000428">
    <property type="protein sequence ID" value="KAG7378387.1"/>
    <property type="molecule type" value="Genomic_DNA"/>
</dbReference>
<evidence type="ECO:0000256" key="1">
    <source>
        <dbReference type="SAM" id="MobiDB-lite"/>
    </source>
</evidence>
<dbReference type="OrthoDB" id="122632at2759"/>
<comment type="caution">
    <text evidence="2">The sequence shown here is derived from an EMBL/GenBank/DDBJ whole genome shotgun (WGS) entry which is preliminary data.</text>
</comment>
<gene>
    <name evidence="2" type="ORF">PHYPSEUDO_010139</name>
</gene>
<organism evidence="2 3">
    <name type="scientific">Phytophthora pseudosyringae</name>
    <dbReference type="NCBI Taxonomy" id="221518"/>
    <lineage>
        <taxon>Eukaryota</taxon>
        <taxon>Sar</taxon>
        <taxon>Stramenopiles</taxon>
        <taxon>Oomycota</taxon>
        <taxon>Peronosporomycetes</taxon>
        <taxon>Peronosporales</taxon>
        <taxon>Peronosporaceae</taxon>
        <taxon>Phytophthora</taxon>
    </lineage>
</organism>
<sequence length="269" mass="29608">MHSTESFNALDAPPPAPLHRTHSLEFLNNPETNENDVDLDIHAAAEMVELFDLDKLLNDVSTPVSSAPQAQASGAVEAGLVLTGGVELPETATGGDTSEASDDSATALADAARVANKETKAQRTTRKDQIIQLRQSVEQLTDLLEALKAEPPQETQLQTHSGSALTTPAGASLWKHVAIGQLGRRRKAEEDNVMLREMLEMQVQEAKCLQRILKRRTKIQMMEDLLGMKRQKTARISSTPSDNSKIFMTMLRETDEIYSRVDSHVAERE</sequence>
<feature type="region of interest" description="Disordered" evidence="1">
    <location>
        <begin position="1"/>
        <end position="22"/>
    </location>
</feature>
<name>A0A8T1VAP6_9STRA</name>
<keyword evidence="3" id="KW-1185">Reference proteome</keyword>
<protein>
    <submittedName>
        <fullName evidence="2">Uncharacterized protein</fullName>
    </submittedName>
</protein>